<name>A0A2G3DY18_9FIRM</name>
<dbReference type="PANTHER" id="PTHR30404">
    <property type="entry name" value="N-ACETYLMURAMOYL-L-ALANINE AMIDASE"/>
    <property type="match status" value="1"/>
</dbReference>
<dbReference type="Pfam" id="PF01520">
    <property type="entry name" value="Amidase_3"/>
    <property type="match status" value="1"/>
</dbReference>
<dbReference type="GO" id="GO:0009253">
    <property type="term" value="P:peptidoglycan catabolic process"/>
    <property type="evidence" value="ECO:0007669"/>
    <property type="project" value="InterPro"/>
</dbReference>
<evidence type="ECO:0000256" key="1">
    <source>
        <dbReference type="ARBA" id="ARBA00022801"/>
    </source>
</evidence>
<dbReference type="EMBL" id="PDYF01000008">
    <property type="protein sequence ID" value="PHU35841.1"/>
    <property type="molecule type" value="Genomic_DNA"/>
</dbReference>
<gene>
    <name evidence="4" type="ORF">CSX01_04335</name>
</gene>
<dbReference type="SMART" id="SM00646">
    <property type="entry name" value="Ami_3"/>
    <property type="match status" value="1"/>
</dbReference>
<reference evidence="4 5" key="2">
    <citation type="submission" date="2017-10" db="EMBL/GenBank/DDBJ databases">
        <authorList>
            <person name="Banno H."/>
            <person name="Chua N.-H."/>
        </authorList>
    </citation>
    <scope>NUCLEOTIDE SEQUENCE [LARGE SCALE GENOMIC DNA]</scope>
    <source>
        <strain evidence="4 5">JK626</strain>
    </source>
</reference>
<dbReference type="AlphaFoldDB" id="A0A2G3DY18"/>
<dbReference type="GO" id="GO:0008745">
    <property type="term" value="F:N-acetylmuramoyl-L-alanine amidase activity"/>
    <property type="evidence" value="ECO:0007669"/>
    <property type="project" value="InterPro"/>
</dbReference>
<dbReference type="SUPFAM" id="SSF53187">
    <property type="entry name" value="Zn-dependent exopeptidases"/>
    <property type="match status" value="1"/>
</dbReference>
<reference evidence="4 5" key="1">
    <citation type="submission" date="2017-10" db="EMBL/GenBank/DDBJ databases">
        <title>Resolving the taxonomy of Roseburia spp., Eubacterium rectale and Agathobacter spp. through phylogenomic analysis.</title>
        <authorList>
            <person name="Sheridan P.O."/>
            <person name="Walker A.W."/>
            <person name="Duncan S.H."/>
            <person name="Scott K.P."/>
            <person name="Toole P.W.O."/>
            <person name="Luis P."/>
            <person name="Flint H.J."/>
        </authorList>
    </citation>
    <scope>NUCLEOTIDE SEQUENCE [LARGE SCALE GENOMIC DNA]</scope>
    <source>
        <strain evidence="4 5">JK626</strain>
    </source>
</reference>
<comment type="caution">
    <text evidence="4">The sequence shown here is derived from an EMBL/GenBank/DDBJ whole genome shotgun (WGS) entry which is preliminary data.</text>
</comment>
<proteinExistence type="predicted"/>
<evidence type="ECO:0000256" key="2">
    <source>
        <dbReference type="SAM" id="MobiDB-lite"/>
    </source>
</evidence>
<keyword evidence="1" id="KW-0378">Hydrolase</keyword>
<accession>A0A2G3DY18</accession>
<dbReference type="Proteomes" id="UP000225889">
    <property type="component" value="Unassembled WGS sequence"/>
</dbReference>
<feature type="region of interest" description="Disordered" evidence="2">
    <location>
        <begin position="56"/>
        <end position="76"/>
    </location>
</feature>
<evidence type="ECO:0000259" key="3">
    <source>
        <dbReference type="SMART" id="SM00646"/>
    </source>
</evidence>
<evidence type="ECO:0000313" key="5">
    <source>
        <dbReference type="Proteomes" id="UP000225889"/>
    </source>
</evidence>
<dbReference type="PANTHER" id="PTHR30404:SF0">
    <property type="entry name" value="N-ACETYLMURAMOYL-L-ALANINE AMIDASE AMIC"/>
    <property type="match status" value="1"/>
</dbReference>
<evidence type="ECO:0000313" key="4">
    <source>
        <dbReference type="EMBL" id="PHU35841.1"/>
    </source>
</evidence>
<sequence length="246" mass="26612">MKGVDYMKGRTKKLIQTYLVLLLLVFTWFGGAFKVMAKSSPRVIVIDPAFQEVADDSKEPVGPGAFRTSAEASSGNVGATTGYPEYELTLQVALKLKADLEDAGYEVILTRSSNDVNISNSGRAMIANMFDADLFIVVSAKEDGNGSSGVQVVCQSEDNPYNYGNYEDGRLLSDTILGSVKAAGSRARLVEDDDMAVMNWCQAPSTVVEIGSLANEDEEEKLLNVDYQQELADGIAAGVDSYFTQR</sequence>
<dbReference type="CDD" id="cd02696">
    <property type="entry name" value="MurNAc-LAA"/>
    <property type="match status" value="1"/>
</dbReference>
<protein>
    <submittedName>
        <fullName evidence="4">N-acetylmuramoyl-L-alanine amidase</fullName>
    </submittedName>
</protein>
<dbReference type="GO" id="GO:0030288">
    <property type="term" value="C:outer membrane-bounded periplasmic space"/>
    <property type="evidence" value="ECO:0007669"/>
    <property type="project" value="TreeGrafter"/>
</dbReference>
<feature type="domain" description="MurNAc-LAA" evidence="3">
    <location>
        <begin position="124"/>
        <end position="240"/>
    </location>
</feature>
<organism evidence="4 5">
    <name type="scientific">Pseudobutyrivibrio ruminis</name>
    <dbReference type="NCBI Taxonomy" id="46206"/>
    <lineage>
        <taxon>Bacteria</taxon>
        <taxon>Bacillati</taxon>
        <taxon>Bacillota</taxon>
        <taxon>Clostridia</taxon>
        <taxon>Lachnospirales</taxon>
        <taxon>Lachnospiraceae</taxon>
        <taxon>Pseudobutyrivibrio</taxon>
    </lineage>
</organism>
<dbReference type="InterPro" id="IPR002508">
    <property type="entry name" value="MurNAc-LAA_cat"/>
</dbReference>
<dbReference type="InterPro" id="IPR050695">
    <property type="entry name" value="N-acetylmuramoyl_amidase_3"/>
</dbReference>
<dbReference type="Gene3D" id="3.40.630.40">
    <property type="entry name" value="Zn-dependent exopeptidases"/>
    <property type="match status" value="1"/>
</dbReference>